<dbReference type="InterPro" id="IPR001367">
    <property type="entry name" value="Fe_dep_repressor"/>
</dbReference>
<dbReference type="SMART" id="SM00529">
    <property type="entry name" value="HTH_DTXR"/>
    <property type="match status" value="1"/>
</dbReference>
<evidence type="ECO:0000256" key="8">
    <source>
        <dbReference type="ARBA" id="ARBA00023015"/>
    </source>
</evidence>
<evidence type="ECO:0000256" key="15">
    <source>
        <dbReference type="ARBA" id="ARBA00033329"/>
    </source>
</evidence>
<dbReference type="InterPro" id="IPR036390">
    <property type="entry name" value="WH_DNA-bd_sf"/>
</dbReference>
<comment type="subcellular location">
    <subcellularLocation>
        <location evidence="1">Cytoplasm</location>
    </subcellularLocation>
</comment>
<dbReference type="GO" id="GO:0003700">
    <property type="term" value="F:DNA-binding transcription factor activity"/>
    <property type="evidence" value="ECO:0007669"/>
    <property type="project" value="InterPro"/>
</dbReference>
<evidence type="ECO:0000259" key="16">
    <source>
        <dbReference type="PROSITE" id="PS50944"/>
    </source>
</evidence>
<keyword evidence="6" id="KW-0678">Repressor</keyword>
<dbReference type="PROSITE" id="PS50944">
    <property type="entry name" value="HTH_DTXR"/>
    <property type="match status" value="1"/>
</dbReference>
<evidence type="ECO:0000256" key="4">
    <source>
        <dbReference type="ARBA" id="ARBA00016140"/>
    </source>
</evidence>
<dbReference type="PATRIC" id="fig|1035195.3.peg.2515"/>
<keyword evidence="9" id="KW-0238">DNA-binding</keyword>
<dbReference type="Gene3D" id="2.30.30.90">
    <property type="match status" value="1"/>
</dbReference>
<evidence type="ECO:0000256" key="11">
    <source>
        <dbReference type="ARBA" id="ARBA00023163"/>
    </source>
</evidence>
<dbReference type="InterPro" id="IPR036388">
    <property type="entry name" value="WH-like_DNA-bd_sf"/>
</dbReference>
<name>L1M914_9CORY</name>
<dbReference type="InterPro" id="IPR022689">
    <property type="entry name" value="Iron_dep_repressor"/>
</dbReference>
<evidence type="ECO:0000256" key="7">
    <source>
        <dbReference type="ARBA" id="ARBA00023004"/>
    </source>
</evidence>
<evidence type="ECO:0000256" key="2">
    <source>
        <dbReference type="ARBA" id="ARBA00007871"/>
    </source>
</evidence>
<dbReference type="InterPro" id="IPR050536">
    <property type="entry name" value="DtxR_MntR_Metal-Reg"/>
</dbReference>
<dbReference type="SUPFAM" id="SSF46785">
    <property type="entry name" value="Winged helix' DNA-binding domain"/>
    <property type="match status" value="1"/>
</dbReference>
<evidence type="ECO:0000256" key="14">
    <source>
        <dbReference type="ARBA" id="ARBA00032618"/>
    </source>
</evidence>
<comment type="caution">
    <text evidence="17">The sequence shown here is derived from an EMBL/GenBank/DDBJ whole genome shotgun (WGS) entry which is preliminary data.</text>
</comment>
<evidence type="ECO:0000256" key="10">
    <source>
        <dbReference type="ARBA" id="ARBA00023159"/>
    </source>
</evidence>
<organism evidence="17 18">
    <name type="scientific">Corynebacterium durum F0235</name>
    <dbReference type="NCBI Taxonomy" id="1035195"/>
    <lineage>
        <taxon>Bacteria</taxon>
        <taxon>Bacillati</taxon>
        <taxon>Actinomycetota</taxon>
        <taxon>Actinomycetes</taxon>
        <taxon>Mycobacteriales</taxon>
        <taxon>Corynebacteriaceae</taxon>
        <taxon>Corynebacterium</taxon>
    </lineage>
</organism>
<dbReference type="GO" id="GO:0046914">
    <property type="term" value="F:transition metal ion binding"/>
    <property type="evidence" value="ECO:0007669"/>
    <property type="project" value="InterPro"/>
</dbReference>
<protein>
    <recommendedName>
        <fullName evidence="4">Diphtheria toxin repressor</fullName>
    </recommendedName>
    <alternativeName>
        <fullName evidence="14">Iron-dependent diphtheria tox regulatory element</fullName>
    </alternativeName>
    <alternativeName>
        <fullName evidence="13">Manganese transport regulator</fullName>
    </alternativeName>
    <alternativeName>
        <fullName evidence="15">Tox regulatory factor</fullName>
    </alternativeName>
</protein>
<reference evidence="17 18" key="1">
    <citation type="submission" date="2012-05" db="EMBL/GenBank/DDBJ databases">
        <authorList>
            <person name="Weinstock G."/>
            <person name="Sodergren E."/>
            <person name="Lobos E.A."/>
            <person name="Fulton L."/>
            <person name="Fulton R."/>
            <person name="Courtney L."/>
            <person name="Fronick C."/>
            <person name="O'Laughlin M."/>
            <person name="Godfrey J."/>
            <person name="Wilson R.M."/>
            <person name="Miner T."/>
            <person name="Farmer C."/>
            <person name="Delehaunty K."/>
            <person name="Cordes M."/>
            <person name="Minx P."/>
            <person name="Tomlinson C."/>
            <person name="Chen J."/>
            <person name="Wollam A."/>
            <person name="Pepin K.H."/>
            <person name="Bhonagiri V."/>
            <person name="Zhang X."/>
            <person name="Suruliraj S."/>
            <person name="Warren W."/>
            <person name="Mitreva M."/>
            <person name="Mardis E.R."/>
            <person name="Wilson R.K."/>
        </authorList>
    </citation>
    <scope>NUCLEOTIDE SEQUENCE [LARGE SCALE GENOMIC DNA]</scope>
    <source>
        <strain evidence="17 18">F0235</strain>
    </source>
</reference>
<evidence type="ECO:0000313" key="17">
    <source>
        <dbReference type="EMBL" id="EKX87479.1"/>
    </source>
</evidence>
<dbReference type="Proteomes" id="UP000010445">
    <property type="component" value="Unassembled WGS sequence"/>
</dbReference>
<keyword evidence="8" id="KW-0805">Transcription regulation</keyword>
<dbReference type="GO" id="GO:0045892">
    <property type="term" value="P:negative regulation of DNA-templated transcription"/>
    <property type="evidence" value="ECO:0007669"/>
    <property type="project" value="TreeGrafter"/>
</dbReference>
<dbReference type="AlphaFoldDB" id="L1M914"/>
<dbReference type="GO" id="GO:0003677">
    <property type="term" value="F:DNA binding"/>
    <property type="evidence" value="ECO:0007669"/>
    <property type="project" value="UniProtKB-KW"/>
</dbReference>
<proteinExistence type="inferred from homology"/>
<dbReference type="InterPro" id="IPR022687">
    <property type="entry name" value="HTH_DTXR"/>
</dbReference>
<dbReference type="STRING" id="1035195.HMPREF9997_02805"/>
<dbReference type="OrthoDB" id="9791355at2"/>
<evidence type="ECO:0000256" key="12">
    <source>
        <dbReference type="ARBA" id="ARBA00023211"/>
    </source>
</evidence>
<dbReference type="Pfam" id="PF02742">
    <property type="entry name" value="Fe_dep_repr_C"/>
    <property type="match status" value="1"/>
</dbReference>
<dbReference type="PANTHER" id="PTHR33238">
    <property type="entry name" value="IRON (METAL) DEPENDENT REPRESSOR, DTXR FAMILY"/>
    <property type="match status" value="1"/>
</dbReference>
<dbReference type="InterPro" id="IPR036421">
    <property type="entry name" value="Fe_dep_repressor_sf"/>
</dbReference>
<dbReference type="GO" id="GO:0005737">
    <property type="term" value="C:cytoplasm"/>
    <property type="evidence" value="ECO:0007669"/>
    <property type="project" value="UniProtKB-SubCell"/>
</dbReference>
<dbReference type="Gene3D" id="1.10.10.10">
    <property type="entry name" value="Winged helix-like DNA-binding domain superfamily/Winged helix DNA-binding domain"/>
    <property type="match status" value="1"/>
</dbReference>
<keyword evidence="10" id="KW-0010">Activator</keyword>
<sequence length="222" mass="24506">MHVTHLPEKTQDYLKTVWDICERTGAPAALGKIAEQMGQKTSTTSEAIKRLTERGLLVHPKYGGISLTPEGNAFAMAMVRRHRLVEMFLYTTLGYTWDEVHDEADLLEHAISDTLLARIDAHLGHPTRDPHGDPIPDVHGSIETVAELDLSQIEPGQTVTVDRIHDRDPELLRYLAEHNIGPGVRITVSTDNFPGMRVVHVNGTGASVPLAHSSLWAINVHA</sequence>
<dbReference type="SMART" id="SM00899">
    <property type="entry name" value="FeoA"/>
    <property type="match status" value="1"/>
</dbReference>
<dbReference type="PANTHER" id="PTHR33238:SF11">
    <property type="entry name" value="TRANSCRIPTIONAL REGULATOR MNTR"/>
    <property type="match status" value="1"/>
</dbReference>
<evidence type="ECO:0000256" key="13">
    <source>
        <dbReference type="ARBA" id="ARBA00032593"/>
    </source>
</evidence>
<dbReference type="HOGENOM" id="CLU_069532_0_2_11"/>
<evidence type="ECO:0000256" key="9">
    <source>
        <dbReference type="ARBA" id="ARBA00023125"/>
    </source>
</evidence>
<evidence type="ECO:0000256" key="3">
    <source>
        <dbReference type="ARBA" id="ARBA00011738"/>
    </source>
</evidence>
<dbReference type="Pfam" id="PF04023">
    <property type="entry name" value="FeoA"/>
    <property type="match status" value="1"/>
</dbReference>
<dbReference type="EMBL" id="AMEM01000044">
    <property type="protein sequence ID" value="EKX87479.1"/>
    <property type="molecule type" value="Genomic_DNA"/>
</dbReference>
<dbReference type="SUPFAM" id="SSF50037">
    <property type="entry name" value="C-terminal domain of transcriptional repressors"/>
    <property type="match status" value="1"/>
</dbReference>
<comment type="similarity">
    <text evidence="2">Belongs to the DtxR/MntR family.</text>
</comment>
<dbReference type="eggNOG" id="COG1321">
    <property type="taxonomic scope" value="Bacteria"/>
</dbReference>
<comment type="subunit">
    <text evidence="3">Homodimer.</text>
</comment>
<dbReference type="GO" id="GO:0046983">
    <property type="term" value="F:protein dimerization activity"/>
    <property type="evidence" value="ECO:0007669"/>
    <property type="project" value="InterPro"/>
</dbReference>
<feature type="domain" description="HTH dtxR-type" evidence="16">
    <location>
        <begin position="6"/>
        <end position="68"/>
    </location>
</feature>
<keyword evidence="5" id="KW-0963">Cytoplasm</keyword>
<evidence type="ECO:0000256" key="6">
    <source>
        <dbReference type="ARBA" id="ARBA00022491"/>
    </source>
</evidence>
<keyword evidence="12" id="KW-0464">Manganese</keyword>
<evidence type="ECO:0000256" key="1">
    <source>
        <dbReference type="ARBA" id="ARBA00004496"/>
    </source>
</evidence>
<keyword evidence="7" id="KW-0408">Iron</keyword>
<gene>
    <name evidence="17" type="ORF">HMPREF9997_02805</name>
</gene>
<dbReference type="InterPro" id="IPR008988">
    <property type="entry name" value="Transcriptional_repressor_C"/>
</dbReference>
<accession>L1M914</accession>
<evidence type="ECO:0000313" key="18">
    <source>
        <dbReference type="Proteomes" id="UP000010445"/>
    </source>
</evidence>
<dbReference type="InterPro" id="IPR007167">
    <property type="entry name" value="Fe-transptr_FeoA-like"/>
</dbReference>
<keyword evidence="11" id="KW-0804">Transcription</keyword>
<dbReference type="InterPro" id="IPR038157">
    <property type="entry name" value="FeoA_core_dom"/>
</dbReference>
<evidence type="ECO:0000256" key="5">
    <source>
        <dbReference type="ARBA" id="ARBA00022490"/>
    </source>
</evidence>
<keyword evidence="18" id="KW-1185">Reference proteome</keyword>
<dbReference type="RefSeq" id="WP_006062608.1">
    <property type="nucleotide sequence ID" value="NZ_KB290826.1"/>
</dbReference>
<dbReference type="Pfam" id="PF01325">
    <property type="entry name" value="Fe_dep_repress"/>
    <property type="match status" value="1"/>
</dbReference>
<dbReference type="SUPFAM" id="SSF47979">
    <property type="entry name" value="Iron-dependent repressor protein, dimerization domain"/>
    <property type="match status" value="1"/>
</dbReference>